<dbReference type="EMBL" id="CTEC01000002">
    <property type="protein sequence ID" value="CQD18815.1"/>
    <property type="molecule type" value="Genomic_DNA"/>
</dbReference>
<accession>A0A0U1DPM7</accession>
<name>A0A0U1DPM7_9MYCO</name>
<evidence type="ECO:0000313" key="2">
    <source>
        <dbReference type="Proteomes" id="UP000199601"/>
    </source>
</evidence>
<protein>
    <submittedName>
        <fullName evidence="1">Uncharacterized protein</fullName>
    </submittedName>
</protein>
<dbReference type="Proteomes" id="UP000199601">
    <property type="component" value="Unassembled WGS sequence"/>
</dbReference>
<evidence type="ECO:0000313" key="1">
    <source>
        <dbReference type="EMBL" id="CQD18815.1"/>
    </source>
</evidence>
<dbReference type="AlphaFoldDB" id="A0A0U1DPM7"/>
<proteinExistence type="predicted"/>
<sequence length="111" mass="11551">MSPHELDAFLEGRPTGAICFDDDSGALVALPAAVVGGSVRDGELHVYVAGTVCISRDLPACLVADSFTSYTAIRGIIAQGAVSSATAGVYADIMVWLRLSRVRTFSFADAV</sequence>
<keyword evidence="2" id="KW-1185">Reference proteome</keyword>
<reference evidence="2" key="1">
    <citation type="submission" date="2015-03" db="EMBL/GenBank/DDBJ databases">
        <authorList>
            <person name="Urmite Genomes"/>
        </authorList>
    </citation>
    <scope>NUCLEOTIDE SEQUENCE [LARGE SCALE GENOMIC DNA]</scope>
    <source>
        <strain evidence="2">CSUR P1344</strain>
    </source>
</reference>
<gene>
    <name evidence="1" type="ORF">BN000_04315</name>
</gene>
<organism evidence="1 2">
    <name type="scientific">Mycobacterium europaeum</name>
    <dbReference type="NCBI Taxonomy" id="761804"/>
    <lineage>
        <taxon>Bacteria</taxon>
        <taxon>Bacillati</taxon>
        <taxon>Actinomycetota</taxon>
        <taxon>Actinomycetes</taxon>
        <taxon>Mycobacteriales</taxon>
        <taxon>Mycobacteriaceae</taxon>
        <taxon>Mycobacterium</taxon>
        <taxon>Mycobacterium simiae complex</taxon>
    </lineage>
</organism>